<dbReference type="AlphaFoldDB" id="A0A9N9S7B6"/>
<dbReference type="Proteomes" id="UP001153620">
    <property type="component" value="Chromosome 4"/>
</dbReference>
<evidence type="ECO:0000313" key="2">
    <source>
        <dbReference type="Proteomes" id="UP001153620"/>
    </source>
</evidence>
<gene>
    <name evidence="1" type="ORF">CHIRRI_LOCUS13485</name>
</gene>
<reference evidence="1" key="1">
    <citation type="submission" date="2022-01" db="EMBL/GenBank/DDBJ databases">
        <authorList>
            <person name="King R."/>
        </authorList>
    </citation>
    <scope>NUCLEOTIDE SEQUENCE</scope>
</reference>
<proteinExistence type="predicted"/>
<protein>
    <submittedName>
        <fullName evidence="1">Uncharacterized protein</fullName>
    </submittedName>
</protein>
<keyword evidence="2" id="KW-1185">Reference proteome</keyword>
<organism evidence="1 2">
    <name type="scientific">Chironomus riparius</name>
    <dbReference type="NCBI Taxonomy" id="315576"/>
    <lineage>
        <taxon>Eukaryota</taxon>
        <taxon>Metazoa</taxon>
        <taxon>Ecdysozoa</taxon>
        <taxon>Arthropoda</taxon>
        <taxon>Hexapoda</taxon>
        <taxon>Insecta</taxon>
        <taxon>Pterygota</taxon>
        <taxon>Neoptera</taxon>
        <taxon>Endopterygota</taxon>
        <taxon>Diptera</taxon>
        <taxon>Nematocera</taxon>
        <taxon>Chironomoidea</taxon>
        <taxon>Chironomidae</taxon>
        <taxon>Chironominae</taxon>
        <taxon>Chironomus</taxon>
    </lineage>
</organism>
<sequence>MFAGLKSFGGMSKKEEANVIVRNANKSNKKAYHGPICREHKEEEEVINFKSFQLDYKSKSMCSPKARIDEMDEFDNGLVTDIKIEPEVIDDQNCIEIVPMDVENLQENHNDFQYNDVNSFISDSKRSVSYTIVSEKSDSNKINEADQAMQQLIEDEKNKKGKTATAKKNIISRKLSAITNFVRKSVDSKPKNVDKEVKMKIEQLGDRKSVHALLPNYDHAFIVTNSVGKHLYMKCFRESCKVKEYRTKEGTFYIEEGEEHSHGSNEEVILTKIEEKKQSDLDKANITNKSVQEVIIQNKKKNMRSGMKSLLNCFRKSNKNSTDNLDNEYSQEKLIPTNTFSHQEENCIDICQTLSHTYIITSLNSDKKYETYADIKPNLTEGPRIPKNGKTQYNDVNSFHTDAHKKPLYTQAEKAIKARQQLEEEMEIEEANQHSALHIVYQKNQLNNALFKIEKKDKTIGGKFKNTYSKIVLKKSQHQSESMAEMKNVMIENMKKSQEAARNKRNITYRDNYHKVYYKN</sequence>
<name>A0A9N9S7B6_9DIPT</name>
<reference evidence="1" key="2">
    <citation type="submission" date="2022-10" db="EMBL/GenBank/DDBJ databases">
        <authorList>
            <consortium name="ENA_rothamsted_submissions"/>
            <consortium name="culmorum"/>
            <person name="King R."/>
        </authorList>
    </citation>
    <scope>NUCLEOTIDE SEQUENCE</scope>
</reference>
<accession>A0A9N9S7B6</accession>
<dbReference type="EMBL" id="OU895880">
    <property type="protein sequence ID" value="CAG9810672.1"/>
    <property type="molecule type" value="Genomic_DNA"/>
</dbReference>
<evidence type="ECO:0000313" key="1">
    <source>
        <dbReference type="EMBL" id="CAG9810672.1"/>
    </source>
</evidence>